<keyword evidence="1" id="KW-1133">Transmembrane helix</keyword>
<dbReference type="Pfam" id="PF01970">
    <property type="entry name" value="TctA"/>
    <property type="match status" value="1"/>
</dbReference>
<organism evidence="3 4">
    <name type="scientific">Thauera phenylacetica B4P</name>
    <dbReference type="NCBI Taxonomy" id="1234382"/>
    <lineage>
        <taxon>Bacteria</taxon>
        <taxon>Pseudomonadati</taxon>
        <taxon>Pseudomonadota</taxon>
        <taxon>Betaproteobacteria</taxon>
        <taxon>Rhodocyclales</taxon>
        <taxon>Zoogloeaceae</taxon>
        <taxon>Thauera</taxon>
    </lineage>
</organism>
<feature type="transmembrane region" description="Helical" evidence="1">
    <location>
        <begin position="462"/>
        <end position="484"/>
    </location>
</feature>
<comment type="caution">
    <text evidence="3">The sequence shown here is derived from an EMBL/GenBank/DDBJ whole genome shotgun (WGS) entry which is preliminary data.</text>
</comment>
<feature type="transmembrane region" description="Helical" evidence="1">
    <location>
        <begin position="312"/>
        <end position="333"/>
    </location>
</feature>
<dbReference type="EMBL" id="AMXF01000047">
    <property type="protein sequence ID" value="ENO97457.1"/>
    <property type="molecule type" value="Genomic_DNA"/>
</dbReference>
<protein>
    <submittedName>
        <fullName evidence="3">Tricarboxylate transport membrane protein TctA</fullName>
    </submittedName>
</protein>
<sequence>MTAALDYFLMSWLDPHLMFLTAAGTFAGIYIGAIPGLSVTMAVSILISFTFKWDMNSALAVISGIYLGGVYGGSRSAILLNIPGAPSAVATGMDGYPLAKRGEAGAAIGLTTVVSVFGGFIGILALAAAAPLVSELALKFAPRDYLLLAMWGILLVGSLSGDSLAKGIFAGAIGVLIGMVGLDPMTAEPRFTFGTVTLTAGISYIAAMIGFFGVAEVLVQLHELHIKAVRQDVSKILPSFGLIRKYLPLATRTSALGVVVGALPGAGGDIAALMAYDHAKRTVKNPSRPFGQGAYEGLVAPESANNAAVGGAYIPMLTLGIPGDAVTAVIIGAMYIHGLKPGPMLMIETPHLFWFQVGSLALANIFLLIFGLTGIRIFAKIVEAPKPILLPLILVLSAVGAYAINNNPADVYWMLGFGVFGYFLKMYGFQVGPVILGIILGPLMDRSFRQAMISAGEDPVQFAGEFLTSPLSAAILAALVLSMASQSSWWRKLRGKRDMHEPLARELEDSASAGNV</sequence>
<dbReference type="InterPro" id="IPR002823">
    <property type="entry name" value="DUF112_TM"/>
</dbReference>
<feature type="domain" description="DUF112" evidence="2">
    <location>
        <begin position="19"/>
        <end position="436"/>
    </location>
</feature>
<feature type="transmembrane region" description="Helical" evidence="1">
    <location>
        <begin position="145"/>
        <end position="161"/>
    </location>
</feature>
<evidence type="ECO:0000313" key="4">
    <source>
        <dbReference type="Proteomes" id="UP000013047"/>
    </source>
</evidence>
<dbReference type="RefSeq" id="WP_004360926.1">
    <property type="nucleotide sequence ID" value="NZ_AMXF01000047.1"/>
</dbReference>
<feature type="transmembrane region" description="Helical" evidence="1">
    <location>
        <begin position="20"/>
        <end position="47"/>
    </location>
</feature>
<gene>
    <name evidence="3" type="ORF">C667_08775</name>
</gene>
<feature type="transmembrane region" description="Helical" evidence="1">
    <location>
        <begin position="411"/>
        <end position="441"/>
    </location>
</feature>
<accession>N6ZSK3</accession>
<evidence type="ECO:0000259" key="2">
    <source>
        <dbReference type="Pfam" id="PF01970"/>
    </source>
</evidence>
<evidence type="ECO:0000256" key="1">
    <source>
        <dbReference type="SAM" id="Phobius"/>
    </source>
</evidence>
<proteinExistence type="predicted"/>
<dbReference type="AlphaFoldDB" id="N6ZSK3"/>
<reference evidence="3 4" key="1">
    <citation type="submission" date="2012-09" db="EMBL/GenBank/DDBJ databases">
        <title>Draft Genome Sequences of 6 Strains from Genus Thauera.</title>
        <authorList>
            <person name="Liu B."/>
            <person name="Shapleigh J.P."/>
            <person name="Frostegard A.H."/>
        </authorList>
    </citation>
    <scope>NUCLEOTIDE SEQUENCE [LARGE SCALE GENOMIC DNA]</scope>
    <source>
        <strain evidence="3 4">B4P</strain>
    </source>
</reference>
<dbReference type="OrthoDB" id="9781349at2"/>
<dbReference type="Proteomes" id="UP000013047">
    <property type="component" value="Unassembled WGS sequence"/>
</dbReference>
<feature type="transmembrane region" description="Helical" evidence="1">
    <location>
        <begin position="387"/>
        <end position="405"/>
    </location>
</feature>
<keyword evidence="1" id="KW-0812">Transmembrane</keyword>
<evidence type="ECO:0000313" key="3">
    <source>
        <dbReference type="EMBL" id="ENO97457.1"/>
    </source>
</evidence>
<keyword evidence="4" id="KW-1185">Reference proteome</keyword>
<dbReference type="PANTHER" id="PTHR35342:SF5">
    <property type="entry name" value="TRICARBOXYLIC TRANSPORT PROTEIN"/>
    <property type="match status" value="1"/>
</dbReference>
<name>N6ZSK3_9RHOO</name>
<feature type="transmembrane region" description="Helical" evidence="1">
    <location>
        <begin position="353"/>
        <end position="375"/>
    </location>
</feature>
<feature type="transmembrane region" description="Helical" evidence="1">
    <location>
        <begin position="167"/>
        <end position="184"/>
    </location>
</feature>
<feature type="transmembrane region" description="Helical" evidence="1">
    <location>
        <begin position="104"/>
        <end position="133"/>
    </location>
</feature>
<dbReference type="PANTHER" id="PTHR35342">
    <property type="entry name" value="TRICARBOXYLIC TRANSPORT PROTEIN"/>
    <property type="match status" value="1"/>
</dbReference>
<keyword evidence="1" id="KW-0472">Membrane</keyword>
<feature type="transmembrane region" description="Helical" evidence="1">
    <location>
        <begin position="191"/>
        <end position="215"/>
    </location>
</feature>